<proteinExistence type="predicted"/>
<gene>
    <name evidence="3" type="ordered locus">Ftrac_2217</name>
</gene>
<dbReference type="Proteomes" id="UP000008720">
    <property type="component" value="Chromosome"/>
</dbReference>
<dbReference type="eggNOG" id="COG0438">
    <property type="taxonomic scope" value="Bacteria"/>
</dbReference>
<dbReference type="GO" id="GO:0016757">
    <property type="term" value="F:glycosyltransferase activity"/>
    <property type="evidence" value="ECO:0007669"/>
    <property type="project" value="InterPro"/>
</dbReference>
<sequence length="358" mass="40935">MKRLCIITPSLGKYSETFIQNQIDYLPFEKFVVTTGTGEFADKNGIPLASPSFYAKTKRILNRKIKKEDYRIQQIKLLEKFFQQNIIDHVLFQYGTTAEKAYLACVNLSIPFTVHFHGYDAYSLKYGKSYYKYILEYCSNVIVVSQHMKNQLIYLGCQADKISLIPYGSNFEIDHNLVEYKTIKRKFLAVGRFVEKKAPYITILAFAEALKINKEITLDMVGEGDLLPVCKDIVIGLGLENNIKFHGACSHDMVKRMMHETDVFIQHSKRAENGDCEGLPNSIIEALMLKKPVISTFHSGIPEIVKDSVNGFLKNEGDLIGTKDKILEAIEYDFEFPEMEYLKLENSIKRLTSVLNGQ</sequence>
<dbReference type="InterPro" id="IPR001296">
    <property type="entry name" value="Glyco_trans_1"/>
</dbReference>
<dbReference type="PANTHER" id="PTHR12526:SF630">
    <property type="entry name" value="GLYCOSYLTRANSFERASE"/>
    <property type="match status" value="1"/>
</dbReference>
<evidence type="ECO:0000313" key="3">
    <source>
        <dbReference type="EMBL" id="ADR22197.1"/>
    </source>
</evidence>
<reference evidence="3 4" key="1">
    <citation type="journal article" date="2011" name="Stand. Genomic Sci.">
        <title>Complete genome sequence of Marivirga tractuosa type strain (H-43).</title>
        <authorList>
            <person name="Pagani I."/>
            <person name="Chertkov O."/>
            <person name="Lapidus A."/>
            <person name="Lucas S."/>
            <person name="Del Rio T.G."/>
            <person name="Tice H."/>
            <person name="Copeland A."/>
            <person name="Cheng J.F."/>
            <person name="Nolan M."/>
            <person name="Saunders E."/>
            <person name="Pitluck S."/>
            <person name="Held B."/>
            <person name="Goodwin L."/>
            <person name="Liolios K."/>
            <person name="Ovchinikova G."/>
            <person name="Ivanova N."/>
            <person name="Mavromatis K."/>
            <person name="Pati A."/>
            <person name="Chen A."/>
            <person name="Palaniappan K."/>
            <person name="Land M."/>
            <person name="Hauser L."/>
            <person name="Jeffries C.D."/>
            <person name="Detter J.C."/>
            <person name="Han C."/>
            <person name="Tapia R."/>
            <person name="Ngatchou-Djao O.D."/>
            <person name="Rohde M."/>
            <person name="Goker M."/>
            <person name="Spring S."/>
            <person name="Sikorski J."/>
            <person name="Woyke T."/>
            <person name="Bristow J."/>
            <person name="Eisen J.A."/>
            <person name="Markowitz V."/>
            <person name="Hugenholtz P."/>
            <person name="Klenk H.P."/>
            <person name="Kyrpides N.C."/>
        </authorList>
    </citation>
    <scope>NUCLEOTIDE SEQUENCE [LARGE SCALE GENOMIC DNA]</scope>
    <source>
        <strain evidence="4">ATCC 23168 / DSM 4126 / NBRC 15989 / NCIMB 1408 / VKM B-1430 / H-43</strain>
    </source>
</reference>
<dbReference type="AlphaFoldDB" id="E4TVU9"/>
<dbReference type="HOGENOM" id="CLU_009583_14_3_10"/>
<accession>E4TVU9</accession>
<evidence type="ECO:0000313" key="4">
    <source>
        <dbReference type="Proteomes" id="UP000008720"/>
    </source>
</evidence>
<dbReference type="EMBL" id="CP002349">
    <property type="protein sequence ID" value="ADR22197.1"/>
    <property type="molecule type" value="Genomic_DNA"/>
</dbReference>
<protein>
    <submittedName>
        <fullName evidence="3">Glycosyl transferase group 1</fullName>
    </submittedName>
</protein>
<dbReference type="STRING" id="643867.Ftrac_2217"/>
<organism evidence="3 4">
    <name type="scientific">Marivirga tractuosa (strain ATCC 23168 / DSM 4126 / NBRC 15989 / NCIMB 1408 / VKM B-1430 / H-43)</name>
    <name type="common">Microscilla tractuosa</name>
    <name type="synonym">Flexibacter tractuosus</name>
    <dbReference type="NCBI Taxonomy" id="643867"/>
    <lineage>
        <taxon>Bacteria</taxon>
        <taxon>Pseudomonadati</taxon>
        <taxon>Bacteroidota</taxon>
        <taxon>Cytophagia</taxon>
        <taxon>Cytophagales</taxon>
        <taxon>Marivirgaceae</taxon>
        <taxon>Marivirga</taxon>
    </lineage>
</organism>
<feature type="domain" description="Glycosyl transferase family 1" evidence="1">
    <location>
        <begin position="184"/>
        <end position="331"/>
    </location>
</feature>
<keyword evidence="4" id="KW-1185">Reference proteome</keyword>
<dbReference type="CAZy" id="GT4">
    <property type="family name" value="Glycosyltransferase Family 4"/>
</dbReference>
<dbReference type="SUPFAM" id="SSF53756">
    <property type="entry name" value="UDP-Glycosyltransferase/glycogen phosphorylase"/>
    <property type="match status" value="1"/>
</dbReference>
<evidence type="ECO:0000259" key="2">
    <source>
        <dbReference type="Pfam" id="PF13439"/>
    </source>
</evidence>
<dbReference type="Gene3D" id="3.40.50.2000">
    <property type="entry name" value="Glycogen Phosphorylase B"/>
    <property type="match status" value="2"/>
</dbReference>
<dbReference type="Pfam" id="PF13439">
    <property type="entry name" value="Glyco_transf_4"/>
    <property type="match status" value="1"/>
</dbReference>
<dbReference type="RefSeq" id="WP_013454340.1">
    <property type="nucleotide sequence ID" value="NC_014759.1"/>
</dbReference>
<feature type="domain" description="Glycosyltransferase subfamily 4-like N-terminal" evidence="2">
    <location>
        <begin position="54"/>
        <end position="168"/>
    </location>
</feature>
<dbReference type="KEGG" id="mtt:Ftrac_2217"/>
<name>E4TVU9_MARTH</name>
<keyword evidence="3" id="KW-0808">Transferase</keyword>
<dbReference type="PANTHER" id="PTHR12526">
    <property type="entry name" value="GLYCOSYLTRANSFERASE"/>
    <property type="match status" value="1"/>
</dbReference>
<dbReference type="Pfam" id="PF00534">
    <property type="entry name" value="Glycos_transf_1"/>
    <property type="match status" value="1"/>
</dbReference>
<dbReference type="OrthoDB" id="9792322at2"/>
<dbReference type="InterPro" id="IPR028098">
    <property type="entry name" value="Glyco_trans_4-like_N"/>
</dbReference>
<evidence type="ECO:0000259" key="1">
    <source>
        <dbReference type="Pfam" id="PF00534"/>
    </source>
</evidence>